<keyword evidence="4" id="KW-1185">Reference proteome</keyword>
<name>A0A420Y856_9PEZI</name>
<sequence length="343" mass="36612">MFLTMGAIASGVATVYTGWKLYEALTKNPTKLDSSLPSTDPLAASDAAERKVVLHDEQGREIVPTGHSNVTHFPRTISLPTYPSSSAETLPTAGSQQADGSPQAVLAPGPGAPGVETTTEYTLVGLGLRSVSFLGIQVYVVGYYVATSDIASLQAALVKKINPLATTLVPGEKDELRNKLLDPAQSEELWGELLDRNIPARSVFRVVPVRDTDFHHLRDGFVRAIQAKHPSTGPNDDGFGEAVRDFRALFNRGSVPKKNELLLVRDGNGSLHIAYDDGKKSGSKLLGSVNNAELSKALWLNYLGGKKVASESARKSIVEGIVEFVERPVGTVATQVVATQAAL</sequence>
<reference evidence="3 4" key="1">
    <citation type="submission" date="2018-08" db="EMBL/GenBank/DDBJ databases">
        <title>Draft genome of the lignicolous fungus Coniochaeta pulveracea.</title>
        <authorList>
            <person name="Borstlap C.J."/>
            <person name="De Witt R.N."/>
            <person name="Botha A."/>
            <person name="Volschenk H."/>
        </authorList>
    </citation>
    <scope>NUCLEOTIDE SEQUENCE [LARGE SCALE GENOMIC DNA]</scope>
    <source>
        <strain evidence="3 4">CAB683</strain>
    </source>
</reference>
<proteinExistence type="predicted"/>
<dbReference type="OrthoDB" id="18193at2759"/>
<dbReference type="Proteomes" id="UP000275385">
    <property type="component" value="Unassembled WGS sequence"/>
</dbReference>
<dbReference type="InterPro" id="IPR016088">
    <property type="entry name" value="Chalcone_isomerase_3-sand"/>
</dbReference>
<accession>A0A420Y856</accession>
<dbReference type="GO" id="GO:0016872">
    <property type="term" value="F:intramolecular lyase activity"/>
    <property type="evidence" value="ECO:0007669"/>
    <property type="project" value="InterPro"/>
</dbReference>
<comment type="caution">
    <text evidence="3">The sequence shown here is derived from an EMBL/GenBank/DDBJ whole genome shotgun (WGS) entry which is preliminary data.</text>
</comment>
<evidence type="ECO:0000313" key="4">
    <source>
        <dbReference type="Proteomes" id="UP000275385"/>
    </source>
</evidence>
<feature type="region of interest" description="Disordered" evidence="1">
    <location>
        <begin position="84"/>
        <end position="104"/>
    </location>
</feature>
<organism evidence="3 4">
    <name type="scientific">Coniochaeta pulveracea</name>
    <dbReference type="NCBI Taxonomy" id="177199"/>
    <lineage>
        <taxon>Eukaryota</taxon>
        <taxon>Fungi</taxon>
        <taxon>Dikarya</taxon>
        <taxon>Ascomycota</taxon>
        <taxon>Pezizomycotina</taxon>
        <taxon>Sordariomycetes</taxon>
        <taxon>Sordariomycetidae</taxon>
        <taxon>Coniochaetales</taxon>
        <taxon>Coniochaetaceae</taxon>
        <taxon>Coniochaeta</taxon>
    </lineage>
</organism>
<dbReference type="InterPro" id="IPR036298">
    <property type="entry name" value="Chalcone_isomerase_sf"/>
</dbReference>
<dbReference type="Pfam" id="PF16035">
    <property type="entry name" value="Chalcone_2"/>
    <property type="match status" value="1"/>
</dbReference>
<gene>
    <name evidence="3" type="primary">AIM18</name>
    <name evidence="3" type="ORF">DL546_006046</name>
</gene>
<dbReference type="Gene3D" id="3.50.70.10">
    <property type="match status" value="1"/>
</dbReference>
<protein>
    <submittedName>
        <fullName evidence="3">Altered inheritance of mitochondria protein 18 mitochondrial</fullName>
    </submittedName>
</protein>
<dbReference type="STRING" id="177199.A0A420Y856"/>
<dbReference type="InterPro" id="IPR016087">
    <property type="entry name" value="Chalcone_isomerase"/>
</dbReference>
<dbReference type="PANTHER" id="PTHR47284">
    <property type="entry name" value="FATTY-ACID-BINDING PROTEIN 2"/>
    <property type="match status" value="1"/>
</dbReference>
<feature type="domain" description="Chalcone isomerase" evidence="2">
    <location>
        <begin position="119"/>
        <end position="318"/>
    </location>
</feature>
<dbReference type="SUPFAM" id="SSF54626">
    <property type="entry name" value="Chalcone isomerase"/>
    <property type="match status" value="1"/>
</dbReference>
<evidence type="ECO:0000259" key="2">
    <source>
        <dbReference type="Pfam" id="PF16035"/>
    </source>
</evidence>
<dbReference type="PANTHER" id="PTHR47284:SF3">
    <property type="entry name" value="FATTY-ACID-BINDING PROTEIN 2"/>
    <property type="match status" value="1"/>
</dbReference>
<evidence type="ECO:0000256" key="1">
    <source>
        <dbReference type="SAM" id="MobiDB-lite"/>
    </source>
</evidence>
<evidence type="ECO:0000313" key="3">
    <source>
        <dbReference type="EMBL" id="RKU44055.1"/>
    </source>
</evidence>
<dbReference type="AlphaFoldDB" id="A0A420Y856"/>
<feature type="compositionally biased region" description="Polar residues" evidence="1">
    <location>
        <begin position="84"/>
        <end position="100"/>
    </location>
</feature>
<dbReference type="EMBL" id="QVQW01000035">
    <property type="protein sequence ID" value="RKU44055.1"/>
    <property type="molecule type" value="Genomic_DNA"/>
</dbReference>